<feature type="signal peptide" evidence="1">
    <location>
        <begin position="1"/>
        <end position="20"/>
    </location>
</feature>
<dbReference type="HOGENOM" id="CLU_138695_1_0_1"/>
<dbReference type="AlphaFoldDB" id="A0A067TJ60"/>
<keyword evidence="3" id="KW-1185">Reference proteome</keyword>
<feature type="chain" id="PRO_5001646935" evidence="1">
    <location>
        <begin position="21"/>
        <end position="98"/>
    </location>
</feature>
<organism evidence="2 3">
    <name type="scientific">Galerina marginata (strain CBS 339.88)</name>
    <dbReference type="NCBI Taxonomy" id="685588"/>
    <lineage>
        <taxon>Eukaryota</taxon>
        <taxon>Fungi</taxon>
        <taxon>Dikarya</taxon>
        <taxon>Basidiomycota</taxon>
        <taxon>Agaricomycotina</taxon>
        <taxon>Agaricomycetes</taxon>
        <taxon>Agaricomycetidae</taxon>
        <taxon>Agaricales</taxon>
        <taxon>Agaricineae</taxon>
        <taxon>Strophariaceae</taxon>
        <taxon>Galerina</taxon>
    </lineage>
</organism>
<dbReference type="STRING" id="685588.A0A067TJ60"/>
<sequence>MKTTSFATAILLAAVGIVQADNCNAGLNYCGHSLISKGQLDQLYRDVLGITVSSANGDVWNGDLFACNGGRSGVVTRIQACPSGVCTDNGNGKSDTCA</sequence>
<reference evidence="3" key="1">
    <citation type="journal article" date="2014" name="Proc. Natl. Acad. Sci. U.S.A.">
        <title>Extensive sampling of basidiomycete genomes demonstrates inadequacy of the white-rot/brown-rot paradigm for wood decay fungi.</title>
        <authorList>
            <person name="Riley R."/>
            <person name="Salamov A.A."/>
            <person name="Brown D.W."/>
            <person name="Nagy L.G."/>
            <person name="Floudas D."/>
            <person name="Held B.W."/>
            <person name="Levasseur A."/>
            <person name="Lombard V."/>
            <person name="Morin E."/>
            <person name="Otillar R."/>
            <person name="Lindquist E.A."/>
            <person name="Sun H."/>
            <person name="LaButti K.M."/>
            <person name="Schmutz J."/>
            <person name="Jabbour D."/>
            <person name="Luo H."/>
            <person name="Baker S.E."/>
            <person name="Pisabarro A.G."/>
            <person name="Walton J.D."/>
            <person name="Blanchette R.A."/>
            <person name="Henrissat B."/>
            <person name="Martin F."/>
            <person name="Cullen D."/>
            <person name="Hibbett D.S."/>
            <person name="Grigoriev I.V."/>
        </authorList>
    </citation>
    <scope>NUCLEOTIDE SEQUENCE [LARGE SCALE GENOMIC DNA]</scope>
    <source>
        <strain evidence="3">CBS 339.88</strain>
    </source>
</reference>
<protein>
    <submittedName>
        <fullName evidence="2">Uncharacterized protein</fullName>
    </submittedName>
</protein>
<evidence type="ECO:0000313" key="3">
    <source>
        <dbReference type="Proteomes" id="UP000027222"/>
    </source>
</evidence>
<dbReference type="EMBL" id="KL142369">
    <property type="protein sequence ID" value="KDR83275.1"/>
    <property type="molecule type" value="Genomic_DNA"/>
</dbReference>
<keyword evidence="1" id="KW-0732">Signal</keyword>
<dbReference type="OrthoDB" id="4186099at2759"/>
<name>A0A067TJ60_GALM3</name>
<gene>
    <name evidence="2" type="ORF">GALMADRAFT_57764</name>
</gene>
<evidence type="ECO:0000313" key="2">
    <source>
        <dbReference type="EMBL" id="KDR83275.1"/>
    </source>
</evidence>
<accession>A0A067TJ60</accession>
<evidence type="ECO:0000256" key="1">
    <source>
        <dbReference type="SAM" id="SignalP"/>
    </source>
</evidence>
<proteinExistence type="predicted"/>
<dbReference type="Proteomes" id="UP000027222">
    <property type="component" value="Unassembled WGS sequence"/>
</dbReference>